<name>A0A8X6T4U4_NEPPI</name>
<feature type="region of interest" description="Disordered" evidence="1">
    <location>
        <begin position="110"/>
        <end position="139"/>
    </location>
</feature>
<sequence>MTHLPLLPYIVSKKRQSLVGNDKWLSLFFLRVPNVIVSVESFIYSLECALRFGETLVPGVGDGQGMAGVAIGGSIKKNDDKGSITKDFDAKEHKGNSQVTNLLEKTNFRTGSSTKRGITKEQSKETTGGTIREALKANG</sequence>
<evidence type="ECO:0000313" key="2">
    <source>
        <dbReference type="EMBL" id="GFS73728.1"/>
    </source>
</evidence>
<dbReference type="AlphaFoldDB" id="A0A8X6T4U4"/>
<evidence type="ECO:0000313" key="3">
    <source>
        <dbReference type="Proteomes" id="UP000887013"/>
    </source>
</evidence>
<accession>A0A8X6T4U4</accession>
<keyword evidence="3" id="KW-1185">Reference proteome</keyword>
<evidence type="ECO:0000256" key="1">
    <source>
        <dbReference type="SAM" id="MobiDB-lite"/>
    </source>
</evidence>
<protein>
    <submittedName>
        <fullName evidence="2">Uncharacterized protein</fullName>
    </submittedName>
</protein>
<proteinExistence type="predicted"/>
<organism evidence="2 3">
    <name type="scientific">Nephila pilipes</name>
    <name type="common">Giant wood spider</name>
    <name type="synonym">Nephila maculata</name>
    <dbReference type="NCBI Taxonomy" id="299642"/>
    <lineage>
        <taxon>Eukaryota</taxon>
        <taxon>Metazoa</taxon>
        <taxon>Ecdysozoa</taxon>
        <taxon>Arthropoda</taxon>
        <taxon>Chelicerata</taxon>
        <taxon>Arachnida</taxon>
        <taxon>Araneae</taxon>
        <taxon>Araneomorphae</taxon>
        <taxon>Entelegynae</taxon>
        <taxon>Araneoidea</taxon>
        <taxon>Nephilidae</taxon>
        <taxon>Nephila</taxon>
    </lineage>
</organism>
<reference evidence="2" key="1">
    <citation type="submission" date="2020-08" db="EMBL/GenBank/DDBJ databases">
        <title>Multicomponent nature underlies the extraordinary mechanical properties of spider dragline silk.</title>
        <authorList>
            <person name="Kono N."/>
            <person name="Nakamura H."/>
            <person name="Mori M."/>
            <person name="Yoshida Y."/>
            <person name="Ohtoshi R."/>
            <person name="Malay A.D."/>
            <person name="Moran D.A.P."/>
            <person name="Tomita M."/>
            <person name="Numata K."/>
            <person name="Arakawa K."/>
        </authorList>
    </citation>
    <scope>NUCLEOTIDE SEQUENCE</scope>
</reference>
<comment type="caution">
    <text evidence="2">The sequence shown here is derived from an EMBL/GenBank/DDBJ whole genome shotgun (WGS) entry which is preliminary data.</text>
</comment>
<dbReference type="EMBL" id="BMAW01096215">
    <property type="protein sequence ID" value="GFS73728.1"/>
    <property type="molecule type" value="Genomic_DNA"/>
</dbReference>
<gene>
    <name evidence="2" type="ORF">NPIL_380031</name>
</gene>
<dbReference type="Proteomes" id="UP000887013">
    <property type="component" value="Unassembled WGS sequence"/>
</dbReference>